<evidence type="ECO:0008006" key="3">
    <source>
        <dbReference type="Google" id="ProtNLM"/>
    </source>
</evidence>
<dbReference type="AlphaFoldDB" id="F9RT51"/>
<accession>F9RT51</accession>
<comment type="caution">
    <text evidence="1">The sequence shown here is derived from an EMBL/GenBank/DDBJ whole genome shotgun (WGS) entry which is preliminary data.</text>
</comment>
<evidence type="ECO:0000313" key="2">
    <source>
        <dbReference type="Proteomes" id="UP000004349"/>
    </source>
</evidence>
<gene>
    <name evidence="1" type="ORF">VIS19158_22873</name>
</gene>
<name>F9RT51_9VIBR</name>
<reference evidence="1 2" key="1">
    <citation type="journal article" date="2012" name="Int. J. Syst. Evol. Microbiol.">
        <title>Vibrio caribbeanicus sp. nov., isolated from the marine sponge Scleritoderma cyanea.</title>
        <authorList>
            <person name="Hoffmann M."/>
            <person name="Monday S.R."/>
            <person name="Allard M.W."/>
            <person name="Strain E.A."/>
            <person name="Whittaker P."/>
            <person name="Naum M."/>
            <person name="McCarthy P.J."/>
            <person name="Lopez J.V."/>
            <person name="Fischer M."/>
            <person name="Brown E.W."/>
        </authorList>
    </citation>
    <scope>NUCLEOTIDE SEQUENCE [LARGE SCALE GENOMIC DNA]</scope>
    <source>
        <strain evidence="1 2">LMG 19158</strain>
    </source>
</reference>
<dbReference type="EMBL" id="AFWE01000200">
    <property type="protein sequence ID" value="EGU31399.1"/>
    <property type="molecule type" value="Genomic_DNA"/>
</dbReference>
<evidence type="ECO:0000313" key="1">
    <source>
        <dbReference type="EMBL" id="EGU31399.1"/>
    </source>
</evidence>
<organism evidence="1 2">
    <name type="scientific">Vibrio scophthalmi LMG 19158</name>
    <dbReference type="NCBI Taxonomy" id="870967"/>
    <lineage>
        <taxon>Bacteria</taxon>
        <taxon>Pseudomonadati</taxon>
        <taxon>Pseudomonadota</taxon>
        <taxon>Gammaproteobacteria</taxon>
        <taxon>Vibrionales</taxon>
        <taxon>Vibrionaceae</taxon>
        <taxon>Vibrio</taxon>
    </lineage>
</organism>
<proteinExistence type="predicted"/>
<dbReference type="Proteomes" id="UP000004349">
    <property type="component" value="Unassembled WGS sequence"/>
</dbReference>
<dbReference type="RefSeq" id="WP_005598461.1">
    <property type="nucleotide sequence ID" value="NZ_AFWE01000200.1"/>
</dbReference>
<sequence length="236" mass="27187">MIANSICPYCSVAMVKGENLLNSRSVEHLVPNTTLSRKRNNGEGDFYACRKCNSEKGTLDEIFGLIARCQSSDSELAVKALVRAFTKRKNVPNRLWEMYDSAVEVGDHVEAKMPVYGQELIDYATFFGKGLFFLKHQRVFSEKRDVMHIRFFNKQVHSSFAQNYGNKFSSNPIKDLESNSKSWVVAEDECVVWSKNRSHLIIFHHFISFGIRFKTRNHKTVMKKKELENSILETFG</sequence>
<protein>
    <recommendedName>
        <fullName evidence="3">HNH endonuclease 5 domain-containing protein</fullName>
    </recommendedName>
</protein>